<dbReference type="SMART" id="SM00530">
    <property type="entry name" value="HTH_XRE"/>
    <property type="match status" value="1"/>
</dbReference>
<dbReference type="InterPro" id="IPR001387">
    <property type="entry name" value="Cro/C1-type_HTH"/>
</dbReference>
<dbReference type="CDD" id="cd00093">
    <property type="entry name" value="HTH_XRE"/>
    <property type="match status" value="1"/>
</dbReference>
<comment type="caution">
    <text evidence="3">The sequence shown here is derived from an EMBL/GenBank/DDBJ whole genome shotgun (WGS) entry which is preliminary data.</text>
</comment>
<dbReference type="PANTHER" id="PTHR34475:SF1">
    <property type="entry name" value="CYTOSKELETON PROTEIN RODZ"/>
    <property type="match status" value="1"/>
</dbReference>
<dbReference type="SUPFAM" id="SSF47413">
    <property type="entry name" value="lambda repressor-like DNA-binding domains"/>
    <property type="match status" value="1"/>
</dbReference>
<dbReference type="InterPro" id="IPR010982">
    <property type="entry name" value="Lambda_DNA-bd_dom_sf"/>
</dbReference>
<feature type="non-terminal residue" evidence="3">
    <location>
        <position position="229"/>
    </location>
</feature>
<dbReference type="InterPro" id="IPR050400">
    <property type="entry name" value="Bact_Cytoskel_RodZ"/>
</dbReference>
<feature type="transmembrane region" description="Helical" evidence="1">
    <location>
        <begin position="124"/>
        <end position="142"/>
    </location>
</feature>
<keyword evidence="1" id="KW-0472">Membrane</keyword>
<protein>
    <submittedName>
        <fullName evidence="3">Helix-turn-helix transcriptional regulator</fullName>
    </submittedName>
</protein>
<evidence type="ECO:0000256" key="1">
    <source>
        <dbReference type="SAM" id="Phobius"/>
    </source>
</evidence>
<gene>
    <name evidence="3" type="ORF">OIK44_24540</name>
</gene>
<keyword evidence="1" id="KW-0812">Transmembrane</keyword>
<reference evidence="3 4" key="1">
    <citation type="submission" date="2022-10" db="EMBL/GenBank/DDBJ databases">
        <title>Janthinobacterium sp. hw3 Genome sequencing.</title>
        <authorList>
            <person name="Park S."/>
        </authorList>
    </citation>
    <scope>NUCLEOTIDE SEQUENCE [LARGE SCALE GENOMIC DNA]</scope>
    <source>
        <strain evidence="4">hw3</strain>
    </source>
</reference>
<evidence type="ECO:0000313" key="3">
    <source>
        <dbReference type="EMBL" id="MDC8760758.1"/>
    </source>
</evidence>
<dbReference type="PANTHER" id="PTHR34475">
    <property type="match status" value="1"/>
</dbReference>
<keyword evidence="1" id="KW-1133">Transmembrane helix</keyword>
<feature type="domain" description="HTH cro/C1-type" evidence="2">
    <location>
        <begin position="21"/>
        <end position="77"/>
    </location>
</feature>
<dbReference type="Proteomes" id="UP001221208">
    <property type="component" value="Unassembled WGS sequence"/>
</dbReference>
<sequence length="229" mass="23063">MNSEWAQQPQSQGNLEAPGAQLKAQREAMGWSVENVADLLKLAPRQVSALEEGDFAALPNLAVVRGFVRAYAKVVKLDAAPLVAMIEVNPEPSAEAAPPRREISASFSEARFPSLTQRSSTKPAVWIVAAVVAAVAAALVAYKLGYVSPAMFAAADKEAAPAAASAPAASAAVASVETTLIKPGQELAPLQSPSVPLISVPAAAGAAAPAAPAPAEAAPPAIAPAPAPA</sequence>
<dbReference type="Pfam" id="PF13413">
    <property type="entry name" value="HTH_25"/>
    <property type="match status" value="1"/>
</dbReference>
<name>A0ABT5K6Y7_9BURK</name>
<dbReference type="EMBL" id="JAQQXR010000018">
    <property type="protein sequence ID" value="MDC8760758.1"/>
    <property type="molecule type" value="Genomic_DNA"/>
</dbReference>
<organism evidence="3 4">
    <name type="scientific">Janthinobacterium fluminis</name>
    <dbReference type="NCBI Taxonomy" id="2987524"/>
    <lineage>
        <taxon>Bacteria</taxon>
        <taxon>Pseudomonadati</taxon>
        <taxon>Pseudomonadota</taxon>
        <taxon>Betaproteobacteria</taxon>
        <taxon>Burkholderiales</taxon>
        <taxon>Oxalobacteraceae</taxon>
        <taxon>Janthinobacterium</taxon>
    </lineage>
</organism>
<proteinExistence type="predicted"/>
<dbReference type="RefSeq" id="WP_273674742.1">
    <property type="nucleotide sequence ID" value="NZ_JAQQXR010000018.1"/>
</dbReference>
<accession>A0ABT5K6Y7</accession>
<evidence type="ECO:0000313" key="4">
    <source>
        <dbReference type="Proteomes" id="UP001221208"/>
    </source>
</evidence>
<evidence type="ECO:0000259" key="2">
    <source>
        <dbReference type="SMART" id="SM00530"/>
    </source>
</evidence>
<dbReference type="Gene3D" id="1.10.260.40">
    <property type="entry name" value="lambda repressor-like DNA-binding domains"/>
    <property type="match status" value="1"/>
</dbReference>
<keyword evidence="4" id="KW-1185">Reference proteome</keyword>